<evidence type="ECO:0000313" key="2">
    <source>
        <dbReference type="EMBL" id="TWT74901.1"/>
    </source>
</evidence>
<dbReference type="Proteomes" id="UP000318053">
    <property type="component" value="Unassembled WGS sequence"/>
</dbReference>
<feature type="region of interest" description="Disordered" evidence="1">
    <location>
        <begin position="86"/>
        <end position="388"/>
    </location>
</feature>
<feature type="compositionally biased region" description="Low complexity" evidence="1">
    <location>
        <begin position="295"/>
        <end position="310"/>
    </location>
</feature>
<feature type="compositionally biased region" description="Low complexity" evidence="1">
    <location>
        <begin position="60"/>
        <end position="76"/>
    </location>
</feature>
<keyword evidence="3" id="KW-1185">Reference proteome</keyword>
<name>A0A5C5YJ61_9BACT</name>
<accession>A0A5C5YJ61</accession>
<evidence type="ECO:0000313" key="3">
    <source>
        <dbReference type="Proteomes" id="UP000318053"/>
    </source>
</evidence>
<feature type="compositionally biased region" description="Low complexity" evidence="1">
    <location>
        <begin position="139"/>
        <end position="153"/>
    </location>
</feature>
<gene>
    <name evidence="2" type="ORF">CA85_01890</name>
</gene>
<feature type="compositionally biased region" description="Polar residues" evidence="1">
    <location>
        <begin position="86"/>
        <end position="100"/>
    </location>
</feature>
<feature type="region of interest" description="Disordered" evidence="1">
    <location>
        <begin position="57"/>
        <end position="76"/>
    </location>
</feature>
<feature type="compositionally biased region" description="Polar residues" evidence="1">
    <location>
        <begin position="377"/>
        <end position="388"/>
    </location>
</feature>
<organism evidence="2 3">
    <name type="scientific">Allorhodopirellula solitaria</name>
    <dbReference type="NCBI Taxonomy" id="2527987"/>
    <lineage>
        <taxon>Bacteria</taxon>
        <taxon>Pseudomonadati</taxon>
        <taxon>Planctomycetota</taxon>
        <taxon>Planctomycetia</taxon>
        <taxon>Pirellulales</taxon>
        <taxon>Pirellulaceae</taxon>
        <taxon>Allorhodopirellula</taxon>
    </lineage>
</organism>
<feature type="compositionally biased region" description="Low complexity" evidence="1">
    <location>
        <begin position="217"/>
        <end position="235"/>
    </location>
</feature>
<dbReference type="RefSeq" id="WP_246112380.1">
    <property type="nucleotide sequence ID" value="NZ_SJPK01000001.1"/>
</dbReference>
<evidence type="ECO:0000256" key="1">
    <source>
        <dbReference type="SAM" id="MobiDB-lite"/>
    </source>
</evidence>
<comment type="caution">
    <text evidence="2">The sequence shown here is derived from an EMBL/GenBank/DDBJ whole genome shotgun (WGS) entry which is preliminary data.</text>
</comment>
<proteinExistence type="predicted"/>
<reference evidence="2 3" key="1">
    <citation type="submission" date="2019-02" db="EMBL/GenBank/DDBJ databases">
        <title>Deep-cultivation of Planctomycetes and their phenomic and genomic characterization uncovers novel biology.</title>
        <authorList>
            <person name="Wiegand S."/>
            <person name="Jogler M."/>
            <person name="Boedeker C."/>
            <person name="Pinto D."/>
            <person name="Vollmers J."/>
            <person name="Rivas-Marin E."/>
            <person name="Kohn T."/>
            <person name="Peeters S.H."/>
            <person name="Heuer A."/>
            <person name="Rast P."/>
            <person name="Oberbeckmann S."/>
            <person name="Bunk B."/>
            <person name="Jeske O."/>
            <person name="Meyerdierks A."/>
            <person name="Storesund J.E."/>
            <person name="Kallscheuer N."/>
            <person name="Luecker S."/>
            <person name="Lage O.M."/>
            <person name="Pohl T."/>
            <person name="Merkel B.J."/>
            <person name="Hornburger P."/>
            <person name="Mueller R.-W."/>
            <person name="Bruemmer F."/>
            <person name="Labrenz M."/>
            <person name="Spormann A.M."/>
            <person name="Op Den Camp H."/>
            <person name="Overmann J."/>
            <person name="Amann R."/>
            <person name="Jetten M.S.M."/>
            <person name="Mascher T."/>
            <person name="Medema M.H."/>
            <person name="Devos D.P."/>
            <person name="Kaster A.-K."/>
            <person name="Ovreas L."/>
            <person name="Rohde M."/>
            <person name="Galperin M.Y."/>
            <person name="Jogler C."/>
        </authorList>
    </citation>
    <scope>NUCLEOTIDE SEQUENCE [LARGE SCALE GENOMIC DNA]</scope>
    <source>
        <strain evidence="2 3">CA85</strain>
    </source>
</reference>
<sequence>MKRTEIAETTVSHSVLRCRRAARAALAACVIATLPATGCRTGKSSWNLFSRSEPSAEVLAGSGPTTTYPSPPSAHATPEAIASVAAGTSTAKPPTGSETPETGAANPYALAGKKSTAAPRDVPTGFPTGSVPPTVSTSLAANENAAPPAYALPGRTSKPAASGPSSANPTASDLAASANGYSGVPAASPTKPPAAQGLPSGYQLGKEPVADPQAALASSSPNVPATSSSAGSSFSMPPLNGSATPDAAATAQAAPPKTGGFALPSDMPLPATETVAAATPAAPPAEPASKAGMSAPPESAPAANATAVAALGLPPAKSTPVNDAAPTESFPGGTADSPEYKTAAATKSAPATEKSAASGESSPNASGIQPAGYMPGSTGQSSAYPLMR</sequence>
<protein>
    <submittedName>
        <fullName evidence="2">Uncharacterized protein</fullName>
    </submittedName>
</protein>
<feature type="compositionally biased region" description="Low complexity" evidence="1">
    <location>
        <begin position="341"/>
        <end position="358"/>
    </location>
</feature>
<dbReference type="AlphaFoldDB" id="A0A5C5YJ61"/>
<feature type="compositionally biased region" description="Low complexity" evidence="1">
    <location>
        <begin position="243"/>
        <end position="258"/>
    </location>
</feature>
<feature type="compositionally biased region" description="Low complexity" evidence="1">
    <location>
        <begin position="270"/>
        <end position="280"/>
    </location>
</feature>
<dbReference type="EMBL" id="SJPK01000001">
    <property type="protein sequence ID" value="TWT74901.1"/>
    <property type="molecule type" value="Genomic_DNA"/>
</dbReference>